<evidence type="ECO:0000313" key="4">
    <source>
        <dbReference type="Proteomes" id="UP000281549"/>
    </source>
</evidence>
<protein>
    <submittedName>
        <fullName evidence="1">Uncharacterized protein</fullName>
    </submittedName>
</protein>
<dbReference type="HOGENOM" id="CLU_1327048_0_0_1"/>
<sequence>MDFTTQQIKETIAEINHIKSLWKDNFDLWSDEDKYRFGTADELFEKKARTVDGIAFETVIVPMEVDLLQRGKDEKMEVPFDANSYKLDFPFFQSNGETYLPVIGRNAQFDKINSNIVLNLRSRQKYQPIMICGSHGIGKINLKSKTEGSQIPGLNVEDLFFDFQHYYNNCDIKGLGLAFERLVVASMAVRSYLLGEPVTLEGVRHRG</sequence>
<evidence type="ECO:0000313" key="3">
    <source>
        <dbReference type="Proteomes" id="UP000030755"/>
    </source>
</evidence>
<keyword evidence="3" id="KW-1185">Reference proteome</keyword>
<dbReference type="Proteomes" id="UP000281549">
    <property type="component" value="Unassembled WGS sequence"/>
</dbReference>
<dbReference type="Proteomes" id="UP000030755">
    <property type="component" value="Unassembled WGS sequence"/>
</dbReference>
<evidence type="ECO:0000313" key="2">
    <source>
        <dbReference type="EMBL" id="RKP17437.1"/>
    </source>
</evidence>
<gene>
    <name evidence="1" type="ORF">O9G_001642</name>
    <name evidence="2" type="ORF">ROZALSC1DRAFT_30753</name>
</gene>
<reference evidence="1 3" key="1">
    <citation type="journal article" date="2013" name="Curr. Biol.">
        <title>Shared signatures of parasitism and phylogenomics unite Cryptomycota and microsporidia.</title>
        <authorList>
            <person name="James T.Y."/>
            <person name="Pelin A."/>
            <person name="Bonen L."/>
            <person name="Ahrendt S."/>
            <person name="Sain D."/>
            <person name="Corradi N."/>
            <person name="Stajich J.E."/>
        </authorList>
    </citation>
    <scope>NUCLEOTIDE SEQUENCE [LARGE SCALE GENOMIC DNA]</scope>
    <source>
        <strain evidence="1">CSF55</strain>
        <strain evidence="1">CSF55</strain>
    </source>
</reference>
<dbReference type="EMBL" id="KE560903">
    <property type="protein sequence ID" value="EPZ34912.1"/>
    <property type="molecule type" value="Genomic_DNA"/>
</dbReference>
<proteinExistence type="predicted"/>
<dbReference type="EMBL" id="ML005841">
    <property type="protein sequence ID" value="RKP17437.1"/>
    <property type="molecule type" value="Genomic_DNA"/>
</dbReference>
<evidence type="ECO:0000313" key="1">
    <source>
        <dbReference type="EMBL" id="EPZ34912.1"/>
    </source>
</evidence>
<reference evidence="4" key="2">
    <citation type="journal article" date="2018" name="Nat. Microbiol.">
        <title>Leveraging single-cell genomics to expand the fungal tree of life.</title>
        <authorList>
            <person name="Ahrendt S.R."/>
            <person name="Quandt C.A."/>
            <person name="Ciobanu D."/>
            <person name="Clum A."/>
            <person name="Salamov A."/>
            <person name="Andreopoulos B."/>
            <person name="Cheng J.F."/>
            <person name="Woyke T."/>
            <person name="Pelin A."/>
            <person name="Henrissat B."/>
            <person name="Reynolds N.K."/>
            <person name="Benny G.L."/>
            <person name="Smith M.E."/>
            <person name="James T.Y."/>
            <person name="Grigoriev I.V."/>
        </authorList>
    </citation>
    <scope>NUCLEOTIDE SEQUENCE [LARGE SCALE GENOMIC DNA]</scope>
    <source>
        <strain evidence="4">CSF55</strain>
    </source>
</reference>
<dbReference type="AlphaFoldDB" id="A0A075AXD2"/>
<organism evidence="1 3">
    <name type="scientific">Rozella allomycis (strain CSF55)</name>
    <dbReference type="NCBI Taxonomy" id="988480"/>
    <lineage>
        <taxon>Eukaryota</taxon>
        <taxon>Fungi</taxon>
        <taxon>Fungi incertae sedis</taxon>
        <taxon>Cryptomycota</taxon>
        <taxon>Cryptomycota incertae sedis</taxon>
        <taxon>Rozella</taxon>
    </lineage>
</organism>
<accession>A0A075AXD2</accession>
<reference evidence="2" key="3">
    <citation type="submission" date="2018-08" db="EMBL/GenBank/DDBJ databases">
        <title>Leveraging single-cell genomics to expand the Fungal Tree of Life.</title>
        <authorList>
            <consortium name="DOE Joint Genome Institute"/>
            <person name="Ahrendt S.R."/>
            <person name="Quandt C.A."/>
            <person name="Ciobanu D."/>
            <person name="Clum A."/>
            <person name="Salamov A."/>
            <person name="Andreopoulos B."/>
            <person name="Cheng J.-F."/>
            <person name="Woyke T."/>
            <person name="Pelin A."/>
            <person name="Henrissat B."/>
            <person name="Reynolds N."/>
            <person name="Benny G.L."/>
            <person name="Smith M.E."/>
            <person name="James T.Y."/>
            <person name="Grigoriev I.V."/>
        </authorList>
    </citation>
    <scope>NUCLEOTIDE SEQUENCE</scope>
    <source>
        <strain evidence="2">CSF55</strain>
    </source>
</reference>
<name>A0A075AXD2_ROZAC</name>